<dbReference type="InterPro" id="IPR015422">
    <property type="entry name" value="PyrdxlP-dep_Trfase_small"/>
</dbReference>
<keyword evidence="5 10" id="KW-0479">Metal-binding</keyword>
<evidence type="ECO:0000256" key="6">
    <source>
        <dbReference type="ARBA" id="ARBA00022898"/>
    </source>
</evidence>
<comment type="function">
    <text evidence="10">Master enzyme that delivers sulfur to a number of partners involved in Fe-S cluster assembly, tRNA modification or cofactor biosynthesis. Catalyzes the removal of elemental sulfur atoms from cysteine to produce alanine. Functions as a sulfur delivery protein for Fe-S cluster synthesis onto IscU, an Fe-S scaffold assembly protein, as well as other S acceptor proteins.</text>
</comment>
<dbReference type="GO" id="GO:0046872">
    <property type="term" value="F:metal ion binding"/>
    <property type="evidence" value="ECO:0007669"/>
    <property type="project" value="UniProtKB-KW"/>
</dbReference>
<dbReference type="NCBIfam" id="NF002806">
    <property type="entry name" value="PRK02948.1"/>
    <property type="match status" value="1"/>
</dbReference>
<dbReference type="NCBIfam" id="TIGR03402">
    <property type="entry name" value="FeS_nifS"/>
    <property type="match status" value="1"/>
</dbReference>
<dbReference type="InterPro" id="IPR020578">
    <property type="entry name" value="Aminotrans_V_PyrdxlP_BS"/>
</dbReference>
<evidence type="ECO:0000259" key="13">
    <source>
        <dbReference type="Pfam" id="PF00266"/>
    </source>
</evidence>
<evidence type="ECO:0000256" key="5">
    <source>
        <dbReference type="ARBA" id="ARBA00022723"/>
    </source>
</evidence>
<feature type="binding site" description="via persulfide group" evidence="10">
    <location>
        <position position="327"/>
    </location>
    <ligand>
        <name>[2Fe-2S] cluster</name>
        <dbReference type="ChEBI" id="CHEBI:190135"/>
        <note>ligand shared with IscU</note>
    </ligand>
</feature>
<keyword evidence="10" id="KW-0001">2Fe-2S</keyword>
<sequence length="391" mass="43071">MKRVYLDNSATTPTRPEVIEAMLPYFNEYFGNPSSIHSFGREVSKGVTEARENVAKLLGAEEPAEIIFTSGGTESDNLAIIGTALAKKDKGNHIITTKIEHHAVLHTCEYLEKYFGCEVTYLPVDEYGMVDPKDVRKAITDKTILITIMFANNEIGTIQPVAEIGKIAKEHGVLFHTDAVQAVGSIPINVQEMNIDMLSLSGHKFNGPKGVGALYVRRGIKLVPHMHGGAQERKRRASTHNTPGIIGLGKAAELALKELDEKREKLTRLRDKLITGIEEKIPEVILNGHRTQRLPNNVNFSFKYIEGESLLLNLDLKGIAASSGSACTSGSLDPSHVLLAIGRSHEVAHGSLRMTLGIYNTEEEINYVLEVLPEIVEKLRQMSPLYKTTNV</sequence>
<dbReference type="GO" id="GO:1990221">
    <property type="term" value="C:L-cysteine desulfurase complex"/>
    <property type="evidence" value="ECO:0007669"/>
    <property type="project" value="UniProtKB-ARBA"/>
</dbReference>
<dbReference type="GO" id="GO:0006520">
    <property type="term" value="P:amino acid metabolic process"/>
    <property type="evidence" value="ECO:0007669"/>
    <property type="project" value="InterPro"/>
</dbReference>
<dbReference type="GO" id="GO:0051537">
    <property type="term" value="F:2 iron, 2 sulfur cluster binding"/>
    <property type="evidence" value="ECO:0007669"/>
    <property type="project" value="UniProtKB-UniRule"/>
</dbReference>
<dbReference type="PIRSF" id="PIRSF005572">
    <property type="entry name" value="NifS"/>
    <property type="match status" value="1"/>
</dbReference>
<dbReference type="GO" id="GO:0030170">
    <property type="term" value="F:pyridoxal phosphate binding"/>
    <property type="evidence" value="ECO:0007669"/>
    <property type="project" value="UniProtKB-UniRule"/>
</dbReference>
<feature type="modified residue" description="N6-(pyridoxal phosphate)lysine" evidence="10">
    <location>
        <position position="204"/>
    </location>
</feature>
<comment type="similarity">
    <text evidence="2 10">Belongs to the class-V pyridoxal-phosphate-dependent aminotransferase family. NifS/IscS subfamily.</text>
</comment>
<dbReference type="InterPro" id="IPR016454">
    <property type="entry name" value="Cysteine_dSase"/>
</dbReference>
<keyword evidence="3 10" id="KW-0963">Cytoplasm</keyword>
<feature type="binding site" evidence="10">
    <location>
        <begin position="201"/>
        <end position="203"/>
    </location>
    <ligand>
        <name>pyridoxal 5'-phosphate</name>
        <dbReference type="ChEBI" id="CHEBI:597326"/>
    </ligand>
</feature>
<feature type="coiled-coil region" evidence="12">
    <location>
        <begin position="249"/>
        <end position="276"/>
    </location>
</feature>
<dbReference type="UniPathway" id="UPA00266"/>
<dbReference type="Gene3D" id="1.10.260.50">
    <property type="match status" value="1"/>
</dbReference>
<evidence type="ECO:0000313" key="14">
    <source>
        <dbReference type="EMBL" id="AZR73082.1"/>
    </source>
</evidence>
<dbReference type="EMBL" id="CP016379">
    <property type="protein sequence ID" value="AZR73082.1"/>
    <property type="molecule type" value="Genomic_DNA"/>
</dbReference>
<dbReference type="OrthoDB" id="9808002at2"/>
<dbReference type="Proteomes" id="UP000267250">
    <property type="component" value="Chromosome"/>
</dbReference>
<dbReference type="KEGG" id="aft:BBF96_06595"/>
<comment type="pathway">
    <text evidence="10">Cofactor biosynthesis; iron-sulfur cluster biosynthesis.</text>
</comment>
<proteinExistence type="inferred from homology"/>
<evidence type="ECO:0000256" key="12">
    <source>
        <dbReference type="SAM" id="Coils"/>
    </source>
</evidence>
<dbReference type="Gene3D" id="3.40.640.10">
    <property type="entry name" value="Type I PLP-dependent aspartate aminotransferase-like (Major domain)"/>
    <property type="match status" value="1"/>
</dbReference>
<dbReference type="FunFam" id="3.40.640.10:FF:000084">
    <property type="entry name" value="IscS-like cysteine desulfurase"/>
    <property type="match status" value="1"/>
</dbReference>
<keyword evidence="15" id="KW-1185">Reference proteome</keyword>
<dbReference type="EC" id="2.8.1.7" evidence="10"/>
<dbReference type="Pfam" id="PF00266">
    <property type="entry name" value="Aminotran_5"/>
    <property type="match status" value="1"/>
</dbReference>
<dbReference type="InterPro" id="IPR000192">
    <property type="entry name" value="Aminotrans_V_dom"/>
</dbReference>
<dbReference type="InterPro" id="IPR015424">
    <property type="entry name" value="PyrdxlP-dep_Trfase"/>
</dbReference>
<keyword evidence="8 10" id="KW-0411">Iron-sulfur</keyword>
<comment type="cofactor">
    <cofactor evidence="1 10 11">
        <name>pyridoxal 5'-phosphate</name>
        <dbReference type="ChEBI" id="CHEBI:597326"/>
    </cofactor>
</comment>
<feature type="binding site" evidence="10">
    <location>
        <begin position="72"/>
        <end position="73"/>
    </location>
    <ligand>
        <name>pyridoxal 5'-phosphate</name>
        <dbReference type="ChEBI" id="CHEBI:597326"/>
    </ligand>
</feature>
<dbReference type="SUPFAM" id="SSF53383">
    <property type="entry name" value="PLP-dependent transferases"/>
    <property type="match status" value="1"/>
</dbReference>
<dbReference type="PROSITE" id="PS00595">
    <property type="entry name" value="AA_TRANSFER_CLASS_5"/>
    <property type="match status" value="1"/>
</dbReference>
<feature type="binding site" evidence="10">
    <location>
        <position position="153"/>
    </location>
    <ligand>
        <name>pyridoxal 5'-phosphate</name>
        <dbReference type="ChEBI" id="CHEBI:597326"/>
    </ligand>
</feature>
<keyword evidence="6 10" id="KW-0663">Pyridoxal phosphate</keyword>
<dbReference type="PANTHER" id="PTHR11601:SF34">
    <property type="entry name" value="CYSTEINE DESULFURASE"/>
    <property type="match status" value="1"/>
</dbReference>
<evidence type="ECO:0000256" key="2">
    <source>
        <dbReference type="ARBA" id="ARBA00006490"/>
    </source>
</evidence>
<evidence type="ECO:0000256" key="4">
    <source>
        <dbReference type="ARBA" id="ARBA00022679"/>
    </source>
</evidence>
<evidence type="ECO:0000256" key="3">
    <source>
        <dbReference type="ARBA" id="ARBA00022490"/>
    </source>
</evidence>
<organism evidence="14 15">
    <name type="scientific">Anoxybacter fermentans</name>
    <dbReference type="NCBI Taxonomy" id="1323375"/>
    <lineage>
        <taxon>Bacteria</taxon>
        <taxon>Bacillati</taxon>
        <taxon>Bacillota</taxon>
        <taxon>Clostridia</taxon>
        <taxon>Halanaerobiales</taxon>
        <taxon>Anoxybacter</taxon>
    </lineage>
</organism>
<feature type="binding site" evidence="10">
    <location>
        <position position="239"/>
    </location>
    <ligand>
        <name>pyridoxal 5'-phosphate</name>
        <dbReference type="ChEBI" id="CHEBI:597326"/>
    </ligand>
</feature>
<keyword evidence="4 10" id="KW-0808">Transferase</keyword>
<gene>
    <name evidence="10" type="primary">iscS</name>
    <name evidence="14" type="ORF">BBF96_06595</name>
</gene>
<reference evidence="14 15" key="1">
    <citation type="submission" date="2016-07" db="EMBL/GenBank/DDBJ databases">
        <title>Genome and transcriptome analysis of iron-reducing fermentative bacteria Anoxybacter fermentans.</title>
        <authorList>
            <person name="Zeng X."/>
            <person name="Shao Z."/>
        </authorList>
    </citation>
    <scope>NUCLEOTIDE SEQUENCE [LARGE SCALE GENOMIC DNA]</scope>
    <source>
        <strain evidence="14 15">DY22613</strain>
    </source>
</reference>
<evidence type="ECO:0000313" key="15">
    <source>
        <dbReference type="Proteomes" id="UP000267250"/>
    </source>
</evidence>
<feature type="binding site" evidence="10">
    <location>
        <position position="181"/>
    </location>
    <ligand>
        <name>pyridoxal 5'-phosphate</name>
        <dbReference type="ChEBI" id="CHEBI:597326"/>
    </ligand>
</feature>
<dbReference type="AlphaFoldDB" id="A0A3Q9HQ87"/>
<comment type="subcellular location">
    <subcellularLocation>
        <location evidence="10">Cytoplasm</location>
    </subcellularLocation>
</comment>
<dbReference type="GO" id="GO:0031071">
    <property type="term" value="F:cysteine desulfurase activity"/>
    <property type="evidence" value="ECO:0007669"/>
    <property type="project" value="UniProtKB-UniRule"/>
</dbReference>
<name>A0A3Q9HQ87_9FIRM</name>
<dbReference type="HAMAP" id="MF_00331">
    <property type="entry name" value="Cys_desulf_IscS"/>
    <property type="match status" value="1"/>
</dbReference>
<dbReference type="Gene3D" id="3.90.1150.10">
    <property type="entry name" value="Aspartate Aminotransferase, domain 1"/>
    <property type="match status" value="1"/>
</dbReference>
<evidence type="ECO:0000256" key="10">
    <source>
        <dbReference type="HAMAP-Rule" id="MF_00331"/>
    </source>
</evidence>
<dbReference type="PANTHER" id="PTHR11601">
    <property type="entry name" value="CYSTEINE DESULFURYLASE FAMILY MEMBER"/>
    <property type="match status" value="1"/>
</dbReference>
<protein>
    <recommendedName>
        <fullName evidence="10">Cysteine desulfurase IscS</fullName>
        <ecNumber evidence="10">2.8.1.7</ecNumber>
    </recommendedName>
</protein>
<evidence type="ECO:0000256" key="8">
    <source>
        <dbReference type="ARBA" id="ARBA00023014"/>
    </source>
</evidence>
<feature type="active site" description="Cysteine persulfide intermediate" evidence="10">
    <location>
        <position position="327"/>
    </location>
</feature>
<feature type="domain" description="Aminotransferase class V" evidence="13">
    <location>
        <begin position="4"/>
        <end position="367"/>
    </location>
</feature>
<dbReference type="GO" id="GO:0044571">
    <property type="term" value="P:[2Fe-2S] cluster assembly"/>
    <property type="evidence" value="ECO:0007669"/>
    <property type="project" value="UniProtKB-UniRule"/>
</dbReference>
<comment type="subunit">
    <text evidence="10">Homodimer. Forms a heterotetramer with IscU, interacts with other sulfur acceptors.</text>
</comment>
<evidence type="ECO:0000256" key="9">
    <source>
        <dbReference type="ARBA" id="ARBA00050776"/>
    </source>
</evidence>
<dbReference type="InterPro" id="IPR017772">
    <property type="entry name" value="Cys_deSase_NifS_bac/arc"/>
</dbReference>
<evidence type="ECO:0000256" key="1">
    <source>
        <dbReference type="ARBA" id="ARBA00001933"/>
    </source>
</evidence>
<keyword evidence="12" id="KW-0175">Coiled coil</keyword>
<accession>A0A3Q9HQ87</accession>
<keyword evidence="7 10" id="KW-0408">Iron</keyword>
<evidence type="ECO:0000256" key="11">
    <source>
        <dbReference type="RuleBase" id="RU004504"/>
    </source>
</evidence>
<dbReference type="InterPro" id="IPR015421">
    <property type="entry name" value="PyrdxlP-dep_Trfase_major"/>
</dbReference>
<comment type="catalytic activity">
    <reaction evidence="9 10">
        <text>(sulfur carrier)-H + L-cysteine = (sulfur carrier)-SH + L-alanine</text>
        <dbReference type="Rhea" id="RHEA:43892"/>
        <dbReference type="Rhea" id="RHEA-COMP:14737"/>
        <dbReference type="Rhea" id="RHEA-COMP:14739"/>
        <dbReference type="ChEBI" id="CHEBI:29917"/>
        <dbReference type="ChEBI" id="CHEBI:35235"/>
        <dbReference type="ChEBI" id="CHEBI:57972"/>
        <dbReference type="ChEBI" id="CHEBI:64428"/>
        <dbReference type="EC" id="2.8.1.7"/>
    </reaction>
</comment>
<dbReference type="InterPro" id="IPR010240">
    <property type="entry name" value="Cys_deSase_IscS"/>
</dbReference>
<dbReference type="RefSeq" id="WP_127016413.1">
    <property type="nucleotide sequence ID" value="NZ_CP016379.1"/>
</dbReference>
<evidence type="ECO:0000256" key="7">
    <source>
        <dbReference type="ARBA" id="ARBA00023004"/>
    </source>
</evidence>